<sequence length="117" mass="12642">MPLSEHEQRVLEDMERALSAEDPKLVSTLAGAGSPKQTRPRVLLAVAMVVLGIGTLLGGLIAKQTFVGVIGFALALAGIYLIISRASAPRMAKPGTSKGRSSFIQRLEERWDNREEQ</sequence>
<dbReference type="Pfam" id="PF11239">
    <property type="entry name" value="DUF3040"/>
    <property type="match status" value="1"/>
</dbReference>
<comment type="caution">
    <text evidence="3">The sequence shown here is derived from an EMBL/GenBank/DDBJ whole genome shotgun (WGS) entry which is preliminary data.</text>
</comment>
<feature type="transmembrane region" description="Helical" evidence="2">
    <location>
        <begin position="66"/>
        <end position="83"/>
    </location>
</feature>
<protein>
    <recommendedName>
        <fullName evidence="4">DUF3040 domain-containing protein</fullName>
    </recommendedName>
</protein>
<organism evidence="3">
    <name type="scientific">mine drainage metagenome</name>
    <dbReference type="NCBI Taxonomy" id="410659"/>
    <lineage>
        <taxon>unclassified sequences</taxon>
        <taxon>metagenomes</taxon>
        <taxon>ecological metagenomes</taxon>
    </lineage>
</organism>
<evidence type="ECO:0000256" key="1">
    <source>
        <dbReference type="SAM" id="MobiDB-lite"/>
    </source>
</evidence>
<keyword evidence="2" id="KW-1133">Transmembrane helix</keyword>
<feature type="compositionally biased region" description="Basic and acidic residues" evidence="1">
    <location>
        <begin position="106"/>
        <end position="117"/>
    </location>
</feature>
<proteinExistence type="predicted"/>
<name>A0A1J5Q449_9ZZZZ</name>
<keyword evidence="2" id="KW-0812">Transmembrane</keyword>
<accession>A0A1J5Q449</accession>
<dbReference type="AlphaFoldDB" id="A0A1J5Q449"/>
<keyword evidence="2" id="KW-0472">Membrane</keyword>
<feature type="transmembrane region" description="Helical" evidence="2">
    <location>
        <begin position="42"/>
        <end position="60"/>
    </location>
</feature>
<feature type="region of interest" description="Disordered" evidence="1">
    <location>
        <begin position="90"/>
        <end position="117"/>
    </location>
</feature>
<evidence type="ECO:0000313" key="3">
    <source>
        <dbReference type="EMBL" id="OIQ78446.1"/>
    </source>
</evidence>
<dbReference type="EMBL" id="MLJW01001397">
    <property type="protein sequence ID" value="OIQ78446.1"/>
    <property type="molecule type" value="Genomic_DNA"/>
</dbReference>
<reference evidence="3" key="1">
    <citation type="submission" date="2016-10" db="EMBL/GenBank/DDBJ databases">
        <title>Sequence of Gallionella enrichment culture.</title>
        <authorList>
            <person name="Poehlein A."/>
            <person name="Muehling M."/>
            <person name="Daniel R."/>
        </authorList>
    </citation>
    <scope>NUCLEOTIDE SEQUENCE</scope>
</reference>
<dbReference type="InterPro" id="IPR021401">
    <property type="entry name" value="DUF3040"/>
</dbReference>
<evidence type="ECO:0000256" key="2">
    <source>
        <dbReference type="SAM" id="Phobius"/>
    </source>
</evidence>
<gene>
    <name evidence="3" type="ORF">GALL_398490</name>
</gene>
<evidence type="ECO:0008006" key="4">
    <source>
        <dbReference type="Google" id="ProtNLM"/>
    </source>
</evidence>